<dbReference type="EMBL" id="JAFLNC010000002">
    <property type="protein sequence ID" value="MBO0333435.1"/>
    <property type="molecule type" value="Genomic_DNA"/>
</dbReference>
<reference evidence="1 2" key="1">
    <citation type="submission" date="2021-03" db="EMBL/GenBank/DDBJ databases">
        <title>Sneathiella sp. CAU 1612 isolated from Kang Won-do.</title>
        <authorList>
            <person name="Kim W."/>
        </authorList>
    </citation>
    <scope>NUCLEOTIDE SEQUENCE [LARGE SCALE GENOMIC DNA]</scope>
    <source>
        <strain evidence="1 2">CAU 1612</strain>
    </source>
</reference>
<sequence>MTKLAYFPLPTDRVRAIQNGGMDAHGNAPERFISDGSGLSCRHCLSHIAAGEEYLLLSYRPFPAEQPFAEQGPIFLHAKECPAFDEKGSYPAMVKEWNAVLLRGYSRDDRLVYGTGQAVPPDRLVDTATAILATKDVAYVHARSATNNCYQFRIEAAR</sequence>
<accession>A0ABS3F4I1</accession>
<proteinExistence type="predicted"/>
<dbReference type="RefSeq" id="WP_207043757.1">
    <property type="nucleotide sequence ID" value="NZ_JAFLNC010000002.1"/>
</dbReference>
<comment type="caution">
    <text evidence="1">The sequence shown here is derived from an EMBL/GenBank/DDBJ whole genome shotgun (WGS) entry which is preliminary data.</text>
</comment>
<protein>
    <submittedName>
        <fullName evidence="1">DUF1203 domain-containing protein</fullName>
    </submittedName>
</protein>
<dbReference type="InterPro" id="IPR009593">
    <property type="entry name" value="DUF1203"/>
</dbReference>
<gene>
    <name evidence="1" type="ORF">J0X12_07415</name>
</gene>
<dbReference type="Pfam" id="PF06718">
    <property type="entry name" value="DUF1203"/>
    <property type="match status" value="1"/>
</dbReference>
<evidence type="ECO:0000313" key="2">
    <source>
        <dbReference type="Proteomes" id="UP000664761"/>
    </source>
</evidence>
<evidence type="ECO:0000313" key="1">
    <source>
        <dbReference type="EMBL" id="MBO0333435.1"/>
    </source>
</evidence>
<keyword evidence="2" id="KW-1185">Reference proteome</keyword>
<dbReference type="PIRSF" id="PIRSF034110">
    <property type="entry name" value="DUF1203"/>
    <property type="match status" value="1"/>
</dbReference>
<organism evidence="1 2">
    <name type="scientific">Sneathiella sedimenti</name>
    <dbReference type="NCBI Taxonomy" id="2816034"/>
    <lineage>
        <taxon>Bacteria</taxon>
        <taxon>Pseudomonadati</taxon>
        <taxon>Pseudomonadota</taxon>
        <taxon>Alphaproteobacteria</taxon>
        <taxon>Sneathiellales</taxon>
        <taxon>Sneathiellaceae</taxon>
        <taxon>Sneathiella</taxon>
    </lineage>
</organism>
<name>A0ABS3F4I1_9PROT</name>
<dbReference type="Proteomes" id="UP000664761">
    <property type="component" value="Unassembled WGS sequence"/>
</dbReference>